<dbReference type="Proteomes" id="UP000466442">
    <property type="component" value="Unassembled WGS sequence"/>
</dbReference>
<proteinExistence type="predicted"/>
<comment type="caution">
    <text evidence="1">The sequence shown here is derived from an EMBL/GenBank/DDBJ whole genome shotgun (WGS) entry which is preliminary data.</text>
</comment>
<reference evidence="1" key="1">
    <citation type="journal article" date="2021" name="Mol. Ecol. Resour.">
        <title>Apolygus lucorum genome provides insights into omnivorousness and mesophyll feeding.</title>
        <authorList>
            <person name="Liu Y."/>
            <person name="Liu H."/>
            <person name="Wang H."/>
            <person name="Huang T."/>
            <person name="Liu B."/>
            <person name="Yang B."/>
            <person name="Yin L."/>
            <person name="Li B."/>
            <person name="Zhang Y."/>
            <person name="Zhang S."/>
            <person name="Jiang F."/>
            <person name="Zhang X."/>
            <person name="Ren Y."/>
            <person name="Wang B."/>
            <person name="Wang S."/>
            <person name="Lu Y."/>
            <person name="Wu K."/>
            <person name="Fan W."/>
            <person name="Wang G."/>
        </authorList>
    </citation>
    <scope>NUCLEOTIDE SEQUENCE</scope>
    <source>
        <strain evidence="1">12Hb</strain>
    </source>
</reference>
<keyword evidence="2" id="KW-1185">Reference proteome</keyword>
<sequence>MPFLTFTTSALQAGEELMTRVLMKKEQEQVEAPGLLKQGFEYLAQNLPLGTCLQVLLLLEFEEQSPGYLPLGPDVEEKR</sequence>
<dbReference type="EMBL" id="WIXP02000011">
    <property type="protein sequence ID" value="KAF6203404.1"/>
    <property type="molecule type" value="Genomic_DNA"/>
</dbReference>
<evidence type="ECO:0000313" key="2">
    <source>
        <dbReference type="Proteomes" id="UP000466442"/>
    </source>
</evidence>
<accession>A0A8S9X4J0</accession>
<protein>
    <submittedName>
        <fullName evidence="1">Uncharacterized protein</fullName>
    </submittedName>
</protein>
<organism evidence="1 2">
    <name type="scientific">Apolygus lucorum</name>
    <name type="common">Small green plant bug</name>
    <name type="synonym">Lygocoris lucorum</name>
    <dbReference type="NCBI Taxonomy" id="248454"/>
    <lineage>
        <taxon>Eukaryota</taxon>
        <taxon>Metazoa</taxon>
        <taxon>Ecdysozoa</taxon>
        <taxon>Arthropoda</taxon>
        <taxon>Hexapoda</taxon>
        <taxon>Insecta</taxon>
        <taxon>Pterygota</taxon>
        <taxon>Neoptera</taxon>
        <taxon>Paraneoptera</taxon>
        <taxon>Hemiptera</taxon>
        <taxon>Heteroptera</taxon>
        <taxon>Panheteroptera</taxon>
        <taxon>Cimicomorpha</taxon>
        <taxon>Miridae</taxon>
        <taxon>Mirini</taxon>
        <taxon>Apolygus</taxon>
    </lineage>
</organism>
<gene>
    <name evidence="1" type="ORF">GE061_003823</name>
</gene>
<dbReference type="AlphaFoldDB" id="A0A8S9X4J0"/>
<evidence type="ECO:0000313" key="1">
    <source>
        <dbReference type="EMBL" id="KAF6203404.1"/>
    </source>
</evidence>
<name>A0A8S9X4J0_APOLU</name>